<dbReference type="EMBL" id="DMBR01000259">
    <property type="protein sequence ID" value="HAE94598.1"/>
    <property type="molecule type" value="Genomic_DNA"/>
</dbReference>
<dbReference type="PATRIC" id="fig|1280948.3.peg.1693"/>
<protein>
    <submittedName>
        <fullName evidence="3">Uncharacterized protein</fullName>
    </submittedName>
</protein>
<proteinExistence type="predicted"/>
<keyword evidence="4" id="KW-1185">Reference proteome</keyword>
<evidence type="ECO:0000313" key="5">
    <source>
        <dbReference type="Proteomes" id="UP000259173"/>
    </source>
</evidence>
<name>A0A059E1F2_9PROT</name>
<comment type="caution">
    <text evidence="3">The sequence shown here is derived from an EMBL/GenBank/DDBJ whole genome shotgun (WGS) entry which is preliminary data.</text>
</comment>
<dbReference type="Proteomes" id="UP000259173">
    <property type="component" value="Unassembled WGS sequence"/>
</dbReference>
<feature type="transmembrane region" description="Helical" evidence="1">
    <location>
        <begin position="6"/>
        <end position="26"/>
    </location>
</feature>
<accession>A0A059E1F2</accession>
<evidence type="ECO:0000313" key="2">
    <source>
        <dbReference type="EMBL" id="HAE94598.1"/>
    </source>
</evidence>
<keyword evidence="1" id="KW-1133">Transmembrane helix</keyword>
<reference evidence="2 5" key="2">
    <citation type="journal article" date="2018" name="Nat. Biotechnol.">
        <title>A standardized bacterial taxonomy based on genome phylogeny substantially revises the tree of life.</title>
        <authorList>
            <person name="Parks D.H."/>
            <person name="Chuvochina M."/>
            <person name="Waite D.W."/>
            <person name="Rinke C."/>
            <person name="Skarshewski A."/>
            <person name="Chaumeil P.A."/>
            <person name="Hugenholtz P."/>
        </authorList>
    </citation>
    <scope>NUCLEOTIDE SEQUENCE [LARGE SCALE GENOMIC DNA]</scope>
    <source>
        <strain evidence="2">UBA8557</strain>
    </source>
</reference>
<dbReference type="GeneID" id="92501818"/>
<keyword evidence="1" id="KW-0472">Membrane</keyword>
<reference evidence="3 4" key="1">
    <citation type="journal article" date="2014" name="Antonie Van Leeuwenhoek">
        <title>Hyphomonas beringensis sp. nov. and Hyphomonas chukchiensis sp. nov., isolated from surface seawater of the Bering Sea and Chukchi Sea.</title>
        <authorList>
            <person name="Li C."/>
            <person name="Lai Q."/>
            <person name="Li G."/>
            <person name="Dong C."/>
            <person name="Wang J."/>
            <person name="Liao Y."/>
            <person name="Shao Z."/>
        </authorList>
    </citation>
    <scope>NUCLEOTIDE SEQUENCE [LARGE SCALE GENOMIC DNA]</scope>
    <source>
        <strain evidence="3 4">22II1-22F38</strain>
    </source>
</reference>
<dbReference type="eggNOG" id="ENOG503194Q">
    <property type="taxonomic scope" value="Bacteria"/>
</dbReference>
<organism evidence="3 4">
    <name type="scientific">Hyphomonas atlantica</name>
    <dbReference type="NCBI Taxonomy" id="1280948"/>
    <lineage>
        <taxon>Bacteria</taxon>
        <taxon>Pseudomonadati</taxon>
        <taxon>Pseudomonadota</taxon>
        <taxon>Alphaproteobacteria</taxon>
        <taxon>Hyphomonadales</taxon>
        <taxon>Hyphomonadaceae</taxon>
        <taxon>Hyphomonas</taxon>
    </lineage>
</organism>
<evidence type="ECO:0000313" key="4">
    <source>
        <dbReference type="Proteomes" id="UP000024547"/>
    </source>
</evidence>
<dbReference type="AlphaFoldDB" id="A0A059E1F2"/>
<sequence>MESILPLILSAIGGLVIGPLVARLGGGGGTGGLIGGIVGGIGAHFGLDAAGIQVLGDAAADPASLMNIINSLLEGGVGGGIVGVLAGLVMKPKG</sequence>
<feature type="transmembrane region" description="Helical" evidence="1">
    <location>
        <begin position="68"/>
        <end position="90"/>
    </location>
</feature>
<evidence type="ECO:0000256" key="1">
    <source>
        <dbReference type="SAM" id="Phobius"/>
    </source>
</evidence>
<dbReference type="RefSeq" id="WP_035551015.1">
    <property type="nucleotide sequence ID" value="NZ_AWFH01000012.1"/>
</dbReference>
<feature type="transmembrane region" description="Helical" evidence="1">
    <location>
        <begin position="33"/>
        <end position="56"/>
    </location>
</feature>
<keyword evidence="1" id="KW-0812">Transmembrane</keyword>
<evidence type="ECO:0000313" key="3">
    <source>
        <dbReference type="EMBL" id="KCZ61784.1"/>
    </source>
</evidence>
<gene>
    <name evidence="2" type="ORF">DCG65_08555</name>
    <name evidence="3" type="ORF">HY36_04320</name>
</gene>
<dbReference type="EMBL" id="AWFH01000012">
    <property type="protein sequence ID" value="KCZ61784.1"/>
    <property type="molecule type" value="Genomic_DNA"/>
</dbReference>
<dbReference type="Proteomes" id="UP000024547">
    <property type="component" value="Unassembled WGS sequence"/>
</dbReference>